<dbReference type="PROSITE" id="PS00061">
    <property type="entry name" value="ADH_SHORT"/>
    <property type="match status" value="1"/>
</dbReference>
<dbReference type="RefSeq" id="WP_007256209.1">
    <property type="nucleotide sequence ID" value="NZ_CH724108.1"/>
</dbReference>
<dbReference type="InterPro" id="IPR036291">
    <property type="entry name" value="NAD(P)-bd_dom_sf"/>
</dbReference>
<reference evidence="4 5" key="1">
    <citation type="journal article" date="2010" name="J. Bacteriol.">
        <title>Genome sequences of Oceanicola granulosus HTCC2516(T) and Oceanicola batsensis HTCC2597(TDelta).</title>
        <authorList>
            <person name="Thrash J.C."/>
            <person name="Cho J.C."/>
            <person name="Vergin K.L."/>
            <person name="Giovannoni S.J."/>
        </authorList>
    </citation>
    <scope>NUCLEOTIDE SEQUENCE [LARGE SCALE GENOMIC DNA]</scope>
    <source>
        <strain evidence="5">ATCC BAA-861 / DSM 15982 / KCTC 12143 / HTCC2516</strain>
    </source>
</reference>
<dbReference type="HOGENOM" id="CLU_007383_1_7_5"/>
<comment type="similarity">
    <text evidence="2">Belongs to the NAD(P)-dependent epimerase/dehydratase family.</text>
</comment>
<sequence length="303" mass="32028">MRVLVTGGAGLIGMALRRGLAAAGHEVVAVDITDFGRDDPGLVLLPLSDIEGLARLADARRIEAIVHGGGVSGPMMMRDDPAGIVATNTVSTAALLDIARRREARFLLLSSHVVYGETGDAVIDEDRPPRPTTTYAASKAGADALVASFRHEFAADAASLRLTRVYGAYRRANCFLRQAILDAAAGRETVIKCDPDFPYHYLYVEDIVGAVAAALAAPKLAHPVYDVTSGEILFMPEIADILRATLPGARITLVPGRDDAPEVQAAFAARRLTADTGWHPAWPLRKGLADYAARLAAEPGAAG</sequence>
<name>Q2CH86_OCEGH</name>
<gene>
    <name evidence="4" type="ORF">OG2516_12909</name>
</gene>
<evidence type="ECO:0000259" key="3">
    <source>
        <dbReference type="Pfam" id="PF01370"/>
    </source>
</evidence>
<dbReference type="InterPro" id="IPR020904">
    <property type="entry name" value="Sc_DH/Rdtase_CS"/>
</dbReference>
<dbReference type="AlphaFoldDB" id="Q2CH86"/>
<evidence type="ECO:0000313" key="4">
    <source>
        <dbReference type="EMBL" id="EAR51925.1"/>
    </source>
</evidence>
<dbReference type="STRING" id="314256.OG2516_12909"/>
<dbReference type="InterPro" id="IPR002347">
    <property type="entry name" value="SDR_fam"/>
</dbReference>
<dbReference type="Proteomes" id="UP000003635">
    <property type="component" value="Unassembled WGS sequence"/>
</dbReference>
<proteinExistence type="inferred from homology"/>
<comment type="caution">
    <text evidence="4">The sequence shown here is derived from an EMBL/GenBank/DDBJ whole genome shotgun (WGS) entry which is preliminary data.</text>
</comment>
<dbReference type="PANTHER" id="PTHR43000">
    <property type="entry name" value="DTDP-D-GLUCOSE 4,6-DEHYDRATASE-RELATED"/>
    <property type="match status" value="1"/>
</dbReference>
<evidence type="ECO:0000256" key="1">
    <source>
        <dbReference type="ARBA" id="ARBA00005125"/>
    </source>
</evidence>
<dbReference type="PRINTS" id="PR00081">
    <property type="entry name" value="GDHRDH"/>
</dbReference>
<evidence type="ECO:0000256" key="2">
    <source>
        <dbReference type="ARBA" id="ARBA00007637"/>
    </source>
</evidence>
<dbReference type="eggNOG" id="COG0451">
    <property type="taxonomic scope" value="Bacteria"/>
</dbReference>
<dbReference type="EMBL" id="AAOT01000007">
    <property type="protein sequence ID" value="EAR51925.1"/>
    <property type="molecule type" value="Genomic_DNA"/>
</dbReference>
<dbReference type="Pfam" id="PF01370">
    <property type="entry name" value="Epimerase"/>
    <property type="match status" value="1"/>
</dbReference>
<accession>Q2CH86</accession>
<dbReference type="OrthoDB" id="367683at2"/>
<dbReference type="Gene3D" id="3.40.50.720">
    <property type="entry name" value="NAD(P)-binding Rossmann-like Domain"/>
    <property type="match status" value="1"/>
</dbReference>
<feature type="domain" description="NAD-dependent epimerase/dehydratase" evidence="3">
    <location>
        <begin position="3"/>
        <end position="220"/>
    </location>
</feature>
<keyword evidence="5" id="KW-1185">Reference proteome</keyword>
<evidence type="ECO:0000313" key="5">
    <source>
        <dbReference type="Proteomes" id="UP000003635"/>
    </source>
</evidence>
<organism evidence="4 5">
    <name type="scientific">Oceanicola granulosus (strain ATCC BAA-861 / DSM 15982 / KCTC 12143 / HTCC2516)</name>
    <dbReference type="NCBI Taxonomy" id="314256"/>
    <lineage>
        <taxon>Bacteria</taxon>
        <taxon>Pseudomonadati</taxon>
        <taxon>Pseudomonadota</taxon>
        <taxon>Alphaproteobacteria</taxon>
        <taxon>Rhodobacterales</taxon>
        <taxon>Roseobacteraceae</taxon>
        <taxon>Oceanicola</taxon>
    </lineage>
</organism>
<dbReference type="CDD" id="cd08946">
    <property type="entry name" value="SDR_e"/>
    <property type="match status" value="1"/>
</dbReference>
<dbReference type="InterPro" id="IPR001509">
    <property type="entry name" value="Epimerase_deHydtase"/>
</dbReference>
<comment type="pathway">
    <text evidence="1">Bacterial outer membrane biogenesis; LPS O-antigen biosynthesis.</text>
</comment>
<dbReference type="SUPFAM" id="SSF51735">
    <property type="entry name" value="NAD(P)-binding Rossmann-fold domains"/>
    <property type="match status" value="1"/>
</dbReference>
<protein>
    <submittedName>
        <fullName evidence="4">dTDP-glucose 4,6-dehydratase</fullName>
    </submittedName>
</protein>